<dbReference type="InterPro" id="IPR018490">
    <property type="entry name" value="cNMP-bd_dom_sf"/>
</dbReference>
<dbReference type="InterPro" id="IPR000595">
    <property type="entry name" value="cNMP-bd_dom"/>
</dbReference>
<name>A0A1H6QGV9_9BACT</name>
<dbReference type="SUPFAM" id="SSF51206">
    <property type="entry name" value="cAMP-binding domain-like"/>
    <property type="match status" value="1"/>
</dbReference>
<dbReference type="STRING" id="408657.SAMN04487995_0649"/>
<feature type="domain" description="Cyclic nucleotide-binding" evidence="1">
    <location>
        <begin position="23"/>
        <end position="120"/>
    </location>
</feature>
<dbReference type="RefSeq" id="WP_090331862.1">
    <property type="nucleotide sequence ID" value="NZ_FNXY01000001.1"/>
</dbReference>
<organism evidence="2 3">
    <name type="scientific">Dyadobacter koreensis</name>
    <dbReference type="NCBI Taxonomy" id="408657"/>
    <lineage>
        <taxon>Bacteria</taxon>
        <taxon>Pseudomonadati</taxon>
        <taxon>Bacteroidota</taxon>
        <taxon>Cytophagia</taxon>
        <taxon>Cytophagales</taxon>
        <taxon>Spirosomataceae</taxon>
        <taxon>Dyadobacter</taxon>
    </lineage>
</organism>
<dbReference type="OrthoDB" id="948610at2"/>
<protein>
    <submittedName>
        <fullName evidence="2">cAMP-binding domain of CRP or a regulatory subunit of cAMP-dependent protein kinases</fullName>
    </submittedName>
</protein>
<evidence type="ECO:0000313" key="2">
    <source>
        <dbReference type="EMBL" id="SEI42959.1"/>
    </source>
</evidence>
<keyword evidence="2" id="KW-0418">Kinase</keyword>
<dbReference type="PROSITE" id="PS50042">
    <property type="entry name" value="CNMP_BINDING_3"/>
    <property type="match status" value="1"/>
</dbReference>
<dbReference type="GO" id="GO:0016301">
    <property type="term" value="F:kinase activity"/>
    <property type="evidence" value="ECO:0007669"/>
    <property type="project" value="UniProtKB-KW"/>
</dbReference>
<dbReference type="Gene3D" id="2.60.120.10">
    <property type="entry name" value="Jelly Rolls"/>
    <property type="match status" value="1"/>
</dbReference>
<accession>A0A1H6QGV9</accession>
<gene>
    <name evidence="2" type="ORF">SAMN04487995_0649</name>
</gene>
<dbReference type="AlphaFoldDB" id="A0A1H6QGV9"/>
<sequence length="188" mass="22060">MENLYAYIRLHHPEISDKNWESLKKVLTVRRYQKGESLLKTGELCQSIFFIESGYCRAVYHHEGQELNTNFYFENELATNIRSLKQGKGSEYAILAEEDLEAIIFDKDRLYELFSRSSEIDAMGRKLMEGVLARQEEQAKLFQFDTAQKRYDYMIKIQPQVIERVPLEHIASYLGISLDTLLRIHQGN</sequence>
<evidence type="ECO:0000259" key="1">
    <source>
        <dbReference type="PROSITE" id="PS50042"/>
    </source>
</evidence>
<dbReference type="EMBL" id="FNXY01000001">
    <property type="protein sequence ID" value="SEI42959.1"/>
    <property type="molecule type" value="Genomic_DNA"/>
</dbReference>
<keyword evidence="2" id="KW-0808">Transferase</keyword>
<dbReference type="Proteomes" id="UP000199532">
    <property type="component" value="Unassembled WGS sequence"/>
</dbReference>
<keyword evidence="3" id="KW-1185">Reference proteome</keyword>
<dbReference type="CDD" id="cd00038">
    <property type="entry name" value="CAP_ED"/>
    <property type="match status" value="1"/>
</dbReference>
<proteinExistence type="predicted"/>
<evidence type="ECO:0000313" key="3">
    <source>
        <dbReference type="Proteomes" id="UP000199532"/>
    </source>
</evidence>
<dbReference type="Pfam" id="PF00027">
    <property type="entry name" value="cNMP_binding"/>
    <property type="match status" value="1"/>
</dbReference>
<dbReference type="InterPro" id="IPR014710">
    <property type="entry name" value="RmlC-like_jellyroll"/>
</dbReference>
<reference evidence="2 3" key="1">
    <citation type="submission" date="2016-10" db="EMBL/GenBank/DDBJ databases">
        <authorList>
            <person name="de Groot N.N."/>
        </authorList>
    </citation>
    <scope>NUCLEOTIDE SEQUENCE [LARGE SCALE GENOMIC DNA]</scope>
    <source>
        <strain evidence="2 3">DSM 19938</strain>
    </source>
</reference>